<reference evidence="3" key="1">
    <citation type="submission" date="2018-12" db="EMBL/GenBank/DDBJ databases">
        <title>Dusodibacter welbiota gen. nov., sp. nov., isolated from human faeces and emended description of the Oscillibacter genus.</title>
        <authorList>
            <person name="Le Roy T."/>
            <person name="Van der Smissen P."/>
            <person name="Delzenne N."/>
            <person name="Muccioli G."/>
            <person name="Collet J.F."/>
            <person name="Cani P.D."/>
        </authorList>
    </citation>
    <scope>NUCLEOTIDE SEQUENCE [LARGE SCALE GENOMIC DNA]</scope>
    <source>
        <strain evidence="3">J115</strain>
    </source>
</reference>
<accession>A0A4D7ANS1</accession>
<sequence length="118" mass="13254">MTREKRIKAFTMRIDGHNWQEIAREIGYADCTIKNDLSACIRIPPRPPSVLYPVIRRYIVENYGGVVKSFIQDVGSVSYAQAYQMLSGRLAASKPFRDSVARLMGIPAEDAFRIGGES</sequence>
<evidence type="ECO:0000313" key="1">
    <source>
        <dbReference type="EMBL" id="QCI59125.1"/>
    </source>
</evidence>
<proteinExistence type="predicted"/>
<dbReference type="EMBL" id="CP034413">
    <property type="protein sequence ID" value="QCI59125.1"/>
    <property type="molecule type" value="Genomic_DNA"/>
</dbReference>
<evidence type="ECO:0000313" key="3">
    <source>
        <dbReference type="Proteomes" id="UP000298642"/>
    </source>
</evidence>
<evidence type="ECO:0000313" key="2">
    <source>
        <dbReference type="EMBL" id="QCI60700.1"/>
    </source>
</evidence>
<keyword evidence="3" id="KW-1185">Reference proteome</keyword>
<dbReference type="Proteomes" id="UP000298642">
    <property type="component" value="Chromosome"/>
</dbReference>
<name>A0A4D7ANS1_9FIRM</name>
<reference evidence="1" key="2">
    <citation type="journal article" date="2020" name="Int. J. Syst. Evol. Microbiol.">
        <title>Dysosmobacter welbionis gen. nov., sp. nov., isolated from human faeces and emended description of the genus Oscillibacter.</title>
        <authorList>
            <person name="Le Roy T."/>
            <person name="Van der Smissen P."/>
            <person name="Paquot A."/>
            <person name="Delzenne N."/>
            <person name="Muccioli G.G."/>
            <person name="Collet J.F."/>
            <person name="Cani P.D."/>
        </authorList>
    </citation>
    <scope>NUCLEOTIDE SEQUENCE</scope>
    <source>
        <strain evidence="1">J115</strain>
    </source>
</reference>
<dbReference type="KEGG" id="obj:EIO64_17030"/>
<dbReference type="RefSeq" id="WP_136891139.1">
    <property type="nucleotide sequence ID" value="NZ_CP034413.3"/>
</dbReference>
<organism evidence="1 3">
    <name type="scientific">Dysosmobacter welbionis</name>
    <dbReference type="NCBI Taxonomy" id="2093857"/>
    <lineage>
        <taxon>Bacteria</taxon>
        <taxon>Bacillati</taxon>
        <taxon>Bacillota</taxon>
        <taxon>Clostridia</taxon>
        <taxon>Eubacteriales</taxon>
        <taxon>Oscillospiraceae</taxon>
        <taxon>Dysosmobacter</taxon>
    </lineage>
</organism>
<reference evidence="1" key="3">
    <citation type="submission" date="2021-06" db="EMBL/GenBank/DDBJ databases">
        <authorList>
            <person name="Le Roy T."/>
            <person name="Van der Smissen P."/>
            <person name="Delzenne N."/>
            <person name="Muccioli G."/>
            <person name="Collet J.F."/>
            <person name="Cani P.D."/>
        </authorList>
    </citation>
    <scope>NUCLEOTIDE SEQUENCE</scope>
    <source>
        <strain evidence="1">J115</strain>
    </source>
</reference>
<dbReference type="KEGG" id="obj:EIO64_07735"/>
<dbReference type="EMBL" id="CP034413">
    <property type="protein sequence ID" value="QCI60700.1"/>
    <property type="molecule type" value="Genomic_DNA"/>
</dbReference>
<gene>
    <name evidence="1" type="ORF">EIO64_07735</name>
    <name evidence="2" type="ORF">EIO64_17030</name>
</gene>
<protein>
    <submittedName>
        <fullName evidence="1">Uncharacterized protein</fullName>
    </submittedName>
</protein>
<dbReference type="AlphaFoldDB" id="A0A4D7ANS1"/>